<evidence type="ECO:0000313" key="1">
    <source>
        <dbReference type="EMBL" id="GIY65669.1"/>
    </source>
</evidence>
<dbReference type="EMBL" id="BPLR01014015">
    <property type="protein sequence ID" value="GIY65669.1"/>
    <property type="molecule type" value="Genomic_DNA"/>
</dbReference>
<name>A0AAV4V6W2_CAEEX</name>
<reference evidence="1 2" key="1">
    <citation type="submission" date="2021-06" db="EMBL/GenBank/DDBJ databases">
        <title>Caerostris extrusa draft genome.</title>
        <authorList>
            <person name="Kono N."/>
            <person name="Arakawa K."/>
        </authorList>
    </citation>
    <scope>NUCLEOTIDE SEQUENCE [LARGE SCALE GENOMIC DNA]</scope>
</reference>
<proteinExistence type="predicted"/>
<sequence length="134" mass="14714">MPRKRVYCYGLVGCASELLGWPSETLGRAKLYGIKTKTVKDIKSSVNHSLVWLKSSSMVIIMCLNDRLAVGVTGFLSSSVGIAIRSRNSHFTNVELLRFACKIASEIISGAFLTRFPRSVGLLRRALAFFSGVL</sequence>
<comment type="caution">
    <text evidence="1">The sequence shown here is derived from an EMBL/GenBank/DDBJ whole genome shotgun (WGS) entry which is preliminary data.</text>
</comment>
<organism evidence="1 2">
    <name type="scientific">Caerostris extrusa</name>
    <name type="common">Bark spider</name>
    <name type="synonym">Caerostris bankana</name>
    <dbReference type="NCBI Taxonomy" id="172846"/>
    <lineage>
        <taxon>Eukaryota</taxon>
        <taxon>Metazoa</taxon>
        <taxon>Ecdysozoa</taxon>
        <taxon>Arthropoda</taxon>
        <taxon>Chelicerata</taxon>
        <taxon>Arachnida</taxon>
        <taxon>Araneae</taxon>
        <taxon>Araneomorphae</taxon>
        <taxon>Entelegynae</taxon>
        <taxon>Araneoidea</taxon>
        <taxon>Araneidae</taxon>
        <taxon>Caerostris</taxon>
    </lineage>
</organism>
<evidence type="ECO:0000313" key="2">
    <source>
        <dbReference type="Proteomes" id="UP001054945"/>
    </source>
</evidence>
<keyword evidence="2" id="KW-1185">Reference proteome</keyword>
<dbReference type="Proteomes" id="UP001054945">
    <property type="component" value="Unassembled WGS sequence"/>
</dbReference>
<dbReference type="AlphaFoldDB" id="A0AAV4V6W2"/>
<protein>
    <submittedName>
        <fullName evidence="1">Uncharacterized protein</fullName>
    </submittedName>
</protein>
<accession>A0AAV4V6W2</accession>
<gene>
    <name evidence="1" type="ORF">CEXT_740751</name>
</gene>